<sequence length="71" mass="7328">MPLALSLSVAGVIIGALVTIGGWISVAVFEFSGSRIEAWDILALRVTGAGAIFTTVSMFSVMITAIITEIA</sequence>
<organism evidence="2 3">
    <name type="scientific">candidate division WWE3 bacterium RBG_19FT_COMBO_53_11</name>
    <dbReference type="NCBI Taxonomy" id="1802613"/>
    <lineage>
        <taxon>Bacteria</taxon>
        <taxon>Katanobacteria</taxon>
    </lineage>
</organism>
<evidence type="ECO:0000256" key="1">
    <source>
        <dbReference type="SAM" id="Phobius"/>
    </source>
</evidence>
<reference evidence="2 3" key="1">
    <citation type="journal article" date="2016" name="Nat. Commun.">
        <title>Thousands of microbial genomes shed light on interconnected biogeochemical processes in an aquifer system.</title>
        <authorList>
            <person name="Anantharaman K."/>
            <person name="Brown C.T."/>
            <person name="Hug L.A."/>
            <person name="Sharon I."/>
            <person name="Castelle C.J."/>
            <person name="Probst A.J."/>
            <person name="Thomas B.C."/>
            <person name="Singh A."/>
            <person name="Wilkins M.J."/>
            <person name="Karaoz U."/>
            <person name="Brodie E.L."/>
            <person name="Williams K.H."/>
            <person name="Hubbard S.S."/>
            <person name="Banfield J.F."/>
        </authorList>
    </citation>
    <scope>NUCLEOTIDE SEQUENCE [LARGE SCALE GENOMIC DNA]</scope>
</reference>
<gene>
    <name evidence="2" type="ORF">A2V54_00550</name>
</gene>
<dbReference type="EMBL" id="MEUW01000013">
    <property type="protein sequence ID" value="OGC44638.1"/>
    <property type="molecule type" value="Genomic_DNA"/>
</dbReference>
<feature type="transmembrane region" description="Helical" evidence="1">
    <location>
        <begin position="6"/>
        <end position="29"/>
    </location>
</feature>
<accession>A0A1F4UI39</accession>
<dbReference type="Proteomes" id="UP000176583">
    <property type="component" value="Unassembled WGS sequence"/>
</dbReference>
<name>A0A1F4UI39_UNCKA</name>
<feature type="transmembrane region" description="Helical" evidence="1">
    <location>
        <begin position="41"/>
        <end position="67"/>
    </location>
</feature>
<keyword evidence="1" id="KW-0812">Transmembrane</keyword>
<comment type="caution">
    <text evidence="2">The sequence shown here is derived from an EMBL/GenBank/DDBJ whole genome shotgun (WGS) entry which is preliminary data.</text>
</comment>
<keyword evidence="1" id="KW-1133">Transmembrane helix</keyword>
<evidence type="ECO:0000313" key="2">
    <source>
        <dbReference type="EMBL" id="OGC44638.1"/>
    </source>
</evidence>
<dbReference type="STRING" id="1802613.A2V54_00550"/>
<dbReference type="AlphaFoldDB" id="A0A1F4UI39"/>
<protein>
    <submittedName>
        <fullName evidence="2">Uncharacterized protein</fullName>
    </submittedName>
</protein>
<keyword evidence="1" id="KW-0472">Membrane</keyword>
<evidence type="ECO:0000313" key="3">
    <source>
        <dbReference type="Proteomes" id="UP000176583"/>
    </source>
</evidence>
<proteinExistence type="predicted"/>